<name>A0A921MYU1_9FIRM</name>
<dbReference type="Gene3D" id="2.20.230.10">
    <property type="entry name" value="Resuscitation-promoting factor rpfb"/>
    <property type="match status" value="1"/>
</dbReference>
<organism evidence="5 6">
    <name type="scientific">Romboutsia timonensis</name>
    <dbReference type="NCBI Taxonomy" id="1776391"/>
    <lineage>
        <taxon>Bacteria</taxon>
        <taxon>Bacillati</taxon>
        <taxon>Bacillota</taxon>
        <taxon>Clostridia</taxon>
        <taxon>Peptostreptococcales</taxon>
        <taxon>Peptostreptococcaceae</taxon>
        <taxon>Romboutsia</taxon>
    </lineage>
</organism>
<accession>A0A921MYU1</accession>
<evidence type="ECO:0000256" key="2">
    <source>
        <dbReference type="SAM" id="MobiDB-lite"/>
    </source>
</evidence>
<feature type="region of interest" description="Disordered" evidence="2">
    <location>
        <begin position="448"/>
        <end position="491"/>
    </location>
</feature>
<keyword evidence="3" id="KW-1133">Transmembrane helix</keyword>
<dbReference type="AlphaFoldDB" id="A0A921MYU1"/>
<dbReference type="Pfam" id="PF07501">
    <property type="entry name" value="G5"/>
    <property type="match status" value="1"/>
</dbReference>
<keyword evidence="3" id="KW-0812">Transmembrane</keyword>
<evidence type="ECO:0000259" key="4">
    <source>
        <dbReference type="PROSITE" id="PS51109"/>
    </source>
</evidence>
<evidence type="ECO:0000256" key="1">
    <source>
        <dbReference type="ARBA" id="ARBA00022729"/>
    </source>
</evidence>
<dbReference type="Pfam" id="PF04294">
    <property type="entry name" value="VanW"/>
    <property type="match status" value="1"/>
</dbReference>
<dbReference type="PROSITE" id="PS51109">
    <property type="entry name" value="G5"/>
    <property type="match status" value="1"/>
</dbReference>
<evidence type="ECO:0000313" key="5">
    <source>
        <dbReference type="EMBL" id="HJG95793.1"/>
    </source>
</evidence>
<comment type="caution">
    <text evidence="5">The sequence shown here is derived from an EMBL/GenBank/DDBJ whole genome shotgun (WGS) entry which is preliminary data.</text>
</comment>
<feature type="transmembrane region" description="Helical" evidence="3">
    <location>
        <begin position="9"/>
        <end position="30"/>
    </location>
</feature>
<dbReference type="SMART" id="SM01208">
    <property type="entry name" value="G5"/>
    <property type="match status" value="1"/>
</dbReference>
<reference evidence="5" key="1">
    <citation type="journal article" date="2021" name="PeerJ">
        <title>Extensive microbial diversity within the chicken gut microbiome revealed by metagenomics and culture.</title>
        <authorList>
            <person name="Gilroy R."/>
            <person name="Ravi A."/>
            <person name="Getino M."/>
            <person name="Pursley I."/>
            <person name="Horton D.L."/>
            <person name="Alikhan N.F."/>
            <person name="Baker D."/>
            <person name="Gharbi K."/>
            <person name="Hall N."/>
            <person name="Watson M."/>
            <person name="Adriaenssens E.M."/>
            <person name="Foster-Nyarko E."/>
            <person name="Jarju S."/>
            <person name="Secka A."/>
            <person name="Antonio M."/>
            <person name="Oren A."/>
            <person name="Chaudhuri R.R."/>
            <person name="La Ragione R."/>
            <person name="Hildebrand F."/>
            <person name="Pallen M.J."/>
        </authorList>
    </citation>
    <scope>NUCLEOTIDE SEQUENCE</scope>
    <source>
        <strain evidence="5">1277</strain>
    </source>
</reference>
<keyword evidence="3" id="KW-0472">Membrane</keyword>
<dbReference type="PANTHER" id="PTHR35788:SF1">
    <property type="entry name" value="EXPORTED PROTEIN"/>
    <property type="match status" value="1"/>
</dbReference>
<gene>
    <name evidence="5" type="ORF">K8V90_01670</name>
</gene>
<dbReference type="InterPro" id="IPR011098">
    <property type="entry name" value="G5_dom"/>
</dbReference>
<dbReference type="InterPro" id="IPR052913">
    <property type="entry name" value="Glycopeptide_resist_protein"/>
</dbReference>
<feature type="domain" description="G5" evidence="4">
    <location>
        <begin position="361"/>
        <end position="442"/>
    </location>
</feature>
<evidence type="ECO:0000256" key="3">
    <source>
        <dbReference type="SAM" id="Phobius"/>
    </source>
</evidence>
<dbReference type="Pfam" id="PF12229">
    <property type="entry name" value="PG_binding_4"/>
    <property type="match status" value="1"/>
</dbReference>
<proteinExistence type="predicted"/>
<sequence>MKNINKKIGVVLGIILFIIFIFIGILSIIINGDKISKNTYINDINIGELTKNQANEKLQNIYSIEDIKFRYNDRVFILYPKEIDFSYDIEKTVEQAYNLNRNGSFIDNSKKTINSFMGEKNTLKLSITYNKDKLNSYIESLSKDINVSMKNASIKIQNSDIKIQKDEEGINLEIDKTLNNAIKELEKGNTLIELSVQKIQPEIKEENLQKIDTILGTYSTKFDSSVTGRSHNVALAAKSTSDVLLMPSESFSYNEHTGARSISNGYKNAPVIVQGVVQEGIGGGVCQVSSTLYNSVLYAGLEIESVKNHSIPSSYVAKGRDATVSYGAIDFIFKNNLNYPVYIKNSVYGNTLTCTIYGSKEDKQKIEILTNIDSVSEAPVKKVDDPTLLKGKEKILESGRKGYTVSTYRVYKDNNGNVLKKEKVYVSYYPKKQEVVAVGTMENNIAEEKPTIPVIEEQITPSEEDTSSNENDASNDTIIDQTAPVQPSVEN</sequence>
<dbReference type="InterPro" id="IPR022029">
    <property type="entry name" value="YoaR-like_PG-bd"/>
</dbReference>
<dbReference type="InterPro" id="IPR007391">
    <property type="entry name" value="Vancomycin_resist_VanW"/>
</dbReference>
<dbReference type="EMBL" id="DYUB01000061">
    <property type="protein sequence ID" value="HJG95793.1"/>
    <property type="molecule type" value="Genomic_DNA"/>
</dbReference>
<keyword evidence="1" id="KW-0732">Signal</keyword>
<feature type="compositionally biased region" description="Polar residues" evidence="2">
    <location>
        <begin position="468"/>
        <end position="491"/>
    </location>
</feature>
<reference evidence="5" key="2">
    <citation type="submission" date="2021-09" db="EMBL/GenBank/DDBJ databases">
        <authorList>
            <person name="Gilroy R."/>
        </authorList>
    </citation>
    <scope>NUCLEOTIDE SEQUENCE</scope>
    <source>
        <strain evidence="5">1277</strain>
    </source>
</reference>
<protein>
    <submittedName>
        <fullName evidence="5">VanW family protein</fullName>
    </submittedName>
</protein>
<dbReference type="PANTHER" id="PTHR35788">
    <property type="entry name" value="EXPORTED PROTEIN-RELATED"/>
    <property type="match status" value="1"/>
</dbReference>
<evidence type="ECO:0000313" key="6">
    <source>
        <dbReference type="Proteomes" id="UP000776700"/>
    </source>
</evidence>
<dbReference type="Proteomes" id="UP000776700">
    <property type="component" value="Unassembled WGS sequence"/>
</dbReference>